<sequence length="317" mass="36796">MSQLSESFQEKLMADITYANNQLEEELVAKLTGSSKRERDDSSNPESKAKTPKLARYKRDIIYEMEVRFERQWTMFKEALKGTEERLNTSMNKRFEEVELKLLNYVDTHIQRIEAKSNEINERLLKAETECAEIVSMREDIKNLRAHLAKQENLAVSCDLRVNGIPCYPSENLDHIFDCICKALNVAPPPYKSIYRLKGKRGNNSPDTTIIVQLLTPFVKNYILKMLAQFRKKFNGQLCLHHIGFDSNQCVYINENLTSTNFKILQTGIKLKRQKKITSIYSFRGLIYAKTAPNTEPIHIANEVDYDQFFRHAIDTV</sequence>
<dbReference type="AlphaFoldDB" id="A0A1I8PZ85"/>
<evidence type="ECO:0000256" key="1">
    <source>
        <dbReference type="SAM" id="Coils"/>
    </source>
</evidence>
<proteinExistence type="predicted"/>
<reference evidence="3" key="1">
    <citation type="submission" date="2020-05" db="UniProtKB">
        <authorList>
            <consortium name="EnsemblMetazoa"/>
        </authorList>
    </citation>
    <scope>IDENTIFICATION</scope>
    <source>
        <strain evidence="3">USDA</strain>
    </source>
</reference>
<keyword evidence="1" id="KW-0175">Coiled coil</keyword>
<keyword evidence="4" id="KW-1185">Reference proteome</keyword>
<accession>A0A1I8PZ85</accession>
<gene>
    <name evidence="3" type="primary">106094861</name>
</gene>
<organism evidence="3 4">
    <name type="scientific">Stomoxys calcitrans</name>
    <name type="common">Stable fly</name>
    <name type="synonym">Conops calcitrans</name>
    <dbReference type="NCBI Taxonomy" id="35570"/>
    <lineage>
        <taxon>Eukaryota</taxon>
        <taxon>Metazoa</taxon>
        <taxon>Ecdysozoa</taxon>
        <taxon>Arthropoda</taxon>
        <taxon>Hexapoda</taxon>
        <taxon>Insecta</taxon>
        <taxon>Pterygota</taxon>
        <taxon>Neoptera</taxon>
        <taxon>Endopterygota</taxon>
        <taxon>Diptera</taxon>
        <taxon>Brachycera</taxon>
        <taxon>Muscomorpha</taxon>
        <taxon>Muscoidea</taxon>
        <taxon>Muscidae</taxon>
        <taxon>Stomoxys</taxon>
    </lineage>
</organism>
<evidence type="ECO:0000313" key="3">
    <source>
        <dbReference type="EnsemblMetazoa" id="SCAU012414-PA"/>
    </source>
</evidence>
<feature type="coiled-coil region" evidence="1">
    <location>
        <begin position="110"/>
        <end position="154"/>
    </location>
</feature>
<name>A0A1I8PZ85_STOCA</name>
<dbReference type="VEuPathDB" id="VectorBase:SCAU012414"/>
<evidence type="ECO:0000313" key="4">
    <source>
        <dbReference type="Proteomes" id="UP000095300"/>
    </source>
</evidence>
<evidence type="ECO:0000256" key="2">
    <source>
        <dbReference type="SAM" id="MobiDB-lite"/>
    </source>
</evidence>
<feature type="region of interest" description="Disordered" evidence="2">
    <location>
        <begin position="29"/>
        <end position="52"/>
    </location>
</feature>
<dbReference type="EnsemblMetazoa" id="SCAU012414-RA">
    <property type="protein sequence ID" value="SCAU012414-PA"/>
    <property type="gene ID" value="SCAU012414"/>
</dbReference>
<protein>
    <submittedName>
        <fullName evidence="3">Uncharacterized protein</fullName>
    </submittedName>
</protein>
<dbReference type="Proteomes" id="UP000095300">
    <property type="component" value="Unassembled WGS sequence"/>
</dbReference>